<accession>A0A1M5PWH0</accession>
<dbReference type="Gene3D" id="2.40.30.170">
    <property type="match status" value="1"/>
</dbReference>
<dbReference type="GO" id="GO:0015562">
    <property type="term" value="F:efflux transmembrane transporter activity"/>
    <property type="evidence" value="ECO:0007669"/>
    <property type="project" value="TreeGrafter"/>
</dbReference>
<sequence>MKFLRRTLVGIFLLGITLALLAMAGNTVRGAVQARMNEEPRSFPQRERVFAVNVVTLEPQTISPEVTVFGEIESGRTVEVRSAVGGTILETAPELVEGGVVSADQLLVKIDPATAMTQLDRLEVDLQDAQAELRDAERSLTLAQDELAAAQQQGELRGQALLRAQDLLDRGVGTAAAVESAELAVAAAEATVLSRRQSLASAEARKDLANTRLSRTQISLAEAQRDLDETEIYALFDGVLADVSAANGGRLSPNERFATLLDPSELEVAFRVSTSQYAQLLNDEGRLIDALIEVELDVSGLNQTASGTIIRESAAVADGQTGRLLFAKLDDTTGLRPGDFVTVKINRPELNGVALVPSSAVGTDNTVLVVNEENRLELAETRVLHRQGDDVLIPVGALAGRDIVAERSPLVGAGIGVRPIRPGQGIEEPEPPQMVALDAERRAKLLAFVENSRMPDPVKTRLVAQLEQDEVPSDVVERIEGRMGS</sequence>
<keyword evidence="1" id="KW-0175">Coiled coil</keyword>
<organism evidence="2 3">
    <name type="scientific">Cognatiyoonia sediminum</name>
    <dbReference type="NCBI Taxonomy" id="1508389"/>
    <lineage>
        <taxon>Bacteria</taxon>
        <taxon>Pseudomonadati</taxon>
        <taxon>Pseudomonadota</taxon>
        <taxon>Alphaproteobacteria</taxon>
        <taxon>Rhodobacterales</taxon>
        <taxon>Paracoccaceae</taxon>
        <taxon>Cognatiyoonia</taxon>
    </lineage>
</organism>
<reference evidence="2 3" key="1">
    <citation type="submission" date="2016-11" db="EMBL/GenBank/DDBJ databases">
        <authorList>
            <person name="Jaros S."/>
            <person name="Januszkiewicz K."/>
            <person name="Wedrychowicz H."/>
        </authorList>
    </citation>
    <scope>NUCLEOTIDE SEQUENCE [LARGE SCALE GENOMIC DNA]</scope>
    <source>
        <strain evidence="2 3">DSM 28715</strain>
    </source>
</reference>
<gene>
    <name evidence="2" type="ORF">SAMN05444003_1863</name>
</gene>
<dbReference type="Proteomes" id="UP000184074">
    <property type="component" value="Unassembled WGS sequence"/>
</dbReference>
<dbReference type="RefSeq" id="WP_072900654.1">
    <property type="nucleotide sequence ID" value="NZ_FQXB01000002.1"/>
</dbReference>
<evidence type="ECO:0000313" key="3">
    <source>
        <dbReference type="Proteomes" id="UP000184074"/>
    </source>
</evidence>
<proteinExistence type="predicted"/>
<dbReference type="EMBL" id="FQXB01000002">
    <property type="protein sequence ID" value="SHH05593.1"/>
    <property type="molecule type" value="Genomic_DNA"/>
</dbReference>
<dbReference type="PANTHER" id="PTHR30469">
    <property type="entry name" value="MULTIDRUG RESISTANCE PROTEIN MDTA"/>
    <property type="match status" value="1"/>
</dbReference>
<keyword evidence="3" id="KW-1185">Reference proteome</keyword>
<dbReference type="Gene3D" id="2.40.50.100">
    <property type="match status" value="1"/>
</dbReference>
<dbReference type="PANTHER" id="PTHR30469:SF15">
    <property type="entry name" value="HLYD FAMILY OF SECRETION PROTEINS"/>
    <property type="match status" value="1"/>
</dbReference>
<dbReference type="OrthoDB" id="7626141at2"/>
<name>A0A1M5PWH0_9RHOB</name>
<dbReference type="SUPFAM" id="SSF111369">
    <property type="entry name" value="HlyD-like secretion proteins"/>
    <property type="match status" value="2"/>
</dbReference>
<dbReference type="AlphaFoldDB" id="A0A1M5PWH0"/>
<dbReference type="STRING" id="1508389.SAMN05444003_1863"/>
<dbReference type="Gene3D" id="2.40.420.20">
    <property type="match status" value="1"/>
</dbReference>
<feature type="coiled-coil region" evidence="1">
    <location>
        <begin position="119"/>
        <end position="153"/>
    </location>
</feature>
<evidence type="ECO:0000313" key="2">
    <source>
        <dbReference type="EMBL" id="SHH05593.1"/>
    </source>
</evidence>
<dbReference type="Gene3D" id="1.10.287.470">
    <property type="entry name" value="Helix hairpin bin"/>
    <property type="match status" value="1"/>
</dbReference>
<protein>
    <submittedName>
        <fullName evidence="2">RND family efflux transporter, MFP subunit</fullName>
    </submittedName>
</protein>
<dbReference type="GO" id="GO:1990281">
    <property type="term" value="C:efflux pump complex"/>
    <property type="evidence" value="ECO:0007669"/>
    <property type="project" value="TreeGrafter"/>
</dbReference>
<evidence type="ECO:0000256" key="1">
    <source>
        <dbReference type="SAM" id="Coils"/>
    </source>
</evidence>